<dbReference type="RefSeq" id="WP_205117410.1">
    <property type="nucleotide sequence ID" value="NZ_JAFBCM010000001.1"/>
</dbReference>
<dbReference type="InterPro" id="IPR050832">
    <property type="entry name" value="Bact_Acetyltransf"/>
</dbReference>
<dbReference type="PANTHER" id="PTHR43877">
    <property type="entry name" value="AMINOALKYLPHOSPHONATE N-ACETYLTRANSFERASE-RELATED-RELATED"/>
    <property type="match status" value="1"/>
</dbReference>
<sequence>MSDVTVRRATTADVPGWLDSSAALFAEDAGTRDETMNVRFPHELGVDGYADLLTKPERLVLVADAGGKIVGHLTGVLTEPSAIRPVRIATLSSLYVRPAHRGQHVGAEFVQAFRAWAKEQQADRIAVTAFATNEAAIRFYERQGFAQYTLTLETTP</sequence>
<organism evidence="4 5">
    <name type="scientific">Tenggerimyces flavus</name>
    <dbReference type="NCBI Taxonomy" id="1708749"/>
    <lineage>
        <taxon>Bacteria</taxon>
        <taxon>Bacillati</taxon>
        <taxon>Actinomycetota</taxon>
        <taxon>Actinomycetes</taxon>
        <taxon>Propionibacteriales</taxon>
        <taxon>Nocardioidaceae</taxon>
        <taxon>Tenggerimyces</taxon>
    </lineage>
</organism>
<dbReference type="CDD" id="cd04301">
    <property type="entry name" value="NAT_SF"/>
    <property type="match status" value="1"/>
</dbReference>
<accession>A0ABV7Y8M0</accession>
<evidence type="ECO:0000256" key="1">
    <source>
        <dbReference type="ARBA" id="ARBA00022679"/>
    </source>
</evidence>
<evidence type="ECO:0000259" key="3">
    <source>
        <dbReference type="PROSITE" id="PS51186"/>
    </source>
</evidence>
<feature type="domain" description="N-acetyltransferase" evidence="3">
    <location>
        <begin position="4"/>
        <end position="156"/>
    </location>
</feature>
<proteinExistence type="predicted"/>
<dbReference type="InterPro" id="IPR016181">
    <property type="entry name" value="Acyl_CoA_acyltransferase"/>
</dbReference>
<dbReference type="Pfam" id="PF00583">
    <property type="entry name" value="Acetyltransf_1"/>
    <property type="match status" value="1"/>
</dbReference>
<evidence type="ECO:0000313" key="5">
    <source>
        <dbReference type="Proteomes" id="UP001595699"/>
    </source>
</evidence>
<protein>
    <submittedName>
        <fullName evidence="4">GNAT family N-acetyltransferase</fullName>
        <ecNumber evidence="4">2.3.-.-</ecNumber>
    </submittedName>
</protein>
<dbReference type="Proteomes" id="UP001595699">
    <property type="component" value="Unassembled WGS sequence"/>
</dbReference>
<dbReference type="EMBL" id="JBHRZH010000006">
    <property type="protein sequence ID" value="MFC3761197.1"/>
    <property type="molecule type" value="Genomic_DNA"/>
</dbReference>
<evidence type="ECO:0000256" key="2">
    <source>
        <dbReference type="ARBA" id="ARBA00023315"/>
    </source>
</evidence>
<dbReference type="InterPro" id="IPR000182">
    <property type="entry name" value="GNAT_dom"/>
</dbReference>
<reference evidence="5" key="1">
    <citation type="journal article" date="2019" name="Int. J. Syst. Evol. Microbiol.">
        <title>The Global Catalogue of Microorganisms (GCM) 10K type strain sequencing project: providing services to taxonomists for standard genome sequencing and annotation.</title>
        <authorList>
            <consortium name="The Broad Institute Genomics Platform"/>
            <consortium name="The Broad Institute Genome Sequencing Center for Infectious Disease"/>
            <person name="Wu L."/>
            <person name="Ma J."/>
        </authorList>
    </citation>
    <scope>NUCLEOTIDE SEQUENCE [LARGE SCALE GENOMIC DNA]</scope>
    <source>
        <strain evidence="5">CGMCC 4.7241</strain>
    </source>
</reference>
<dbReference type="PROSITE" id="PS51186">
    <property type="entry name" value="GNAT"/>
    <property type="match status" value="1"/>
</dbReference>
<gene>
    <name evidence="4" type="ORF">ACFOUW_10130</name>
</gene>
<evidence type="ECO:0000313" key="4">
    <source>
        <dbReference type="EMBL" id="MFC3761197.1"/>
    </source>
</evidence>
<keyword evidence="2 4" id="KW-0012">Acyltransferase</keyword>
<dbReference type="GO" id="GO:0016746">
    <property type="term" value="F:acyltransferase activity"/>
    <property type="evidence" value="ECO:0007669"/>
    <property type="project" value="UniProtKB-KW"/>
</dbReference>
<dbReference type="EC" id="2.3.-.-" evidence="4"/>
<keyword evidence="5" id="KW-1185">Reference proteome</keyword>
<comment type="caution">
    <text evidence="4">The sequence shown here is derived from an EMBL/GenBank/DDBJ whole genome shotgun (WGS) entry which is preliminary data.</text>
</comment>
<name>A0ABV7Y8M0_9ACTN</name>
<dbReference type="Gene3D" id="3.40.630.30">
    <property type="match status" value="1"/>
</dbReference>
<keyword evidence="1 4" id="KW-0808">Transferase</keyword>
<dbReference type="SUPFAM" id="SSF55729">
    <property type="entry name" value="Acyl-CoA N-acyltransferases (Nat)"/>
    <property type="match status" value="1"/>
</dbReference>